<dbReference type="AlphaFoldDB" id="A0A0E9V8E7"/>
<sequence>MMIAGQRIYLVLFEQSGAVSANGNVFQATGTQEFIIVLAKQY</sequence>
<organism evidence="1">
    <name type="scientific">Anguilla anguilla</name>
    <name type="common">European freshwater eel</name>
    <name type="synonym">Muraena anguilla</name>
    <dbReference type="NCBI Taxonomy" id="7936"/>
    <lineage>
        <taxon>Eukaryota</taxon>
        <taxon>Metazoa</taxon>
        <taxon>Chordata</taxon>
        <taxon>Craniata</taxon>
        <taxon>Vertebrata</taxon>
        <taxon>Euteleostomi</taxon>
        <taxon>Actinopterygii</taxon>
        <taxon>Neopterygii</taxon>
        <taxon>Teleostei</taxon>
        <taxon>Anguilliformes</taxon>
        <taxon>Anguillidae</taxon>
        <taxon>Anguilla</taxon>
    </lineage>
</organism>
<protein>
    <submittedName>
        <fullName evidence="1">Uncharacterized protein</fullName>
    </submittedName>
</protein>
<accession>A0A0E9V8E7</accession>
<reference evidence="1" key="2">
    <citation type="journal article" date="2015" name="Fish Shellfish Immunol.">
        <title>Early steps in the European eel (Anguilla anguilla)-Vibrio vulnificus interaction in the gills: Role of the RtxA13 toxin.</title>
        <authorList>
            <person name="Callol A."/>
            <person name="Pajuelo D."/>
            <person name="Ebbesson L."/>
            <person name="Teles M."/>
            <person name="MacKenzie S."/>
            <person name="Amaro C."/>
        </authorList>
    </citation>
    <scope>NUCLEOTIDE SEQUENCE</scope>
</reference>
<dbReference type="EMBL" id="GBXM01034193">
    <property type="protein sequence ID" value="JAH74384.1"/>
    <property type="molecule type" value="Transcribed_RNA"/>
</dbReference>
<evidence type="ECO:0000313" key="1">
    <source>
        <dbReference type="EMBL" id="JAH74384.1"/>
    </source>
</evidence>
<proteinExistence type="predicted"/>
<reference evidence="1" key="1">
    <citation type="submission" date="2014-11" db="EMBL/GenBank/DDBJ databases">
        <authorList>
            <person name="Amaro Gonzalez C."/>
        </authorList>
    </citation>
    <scope>NUCLEOTIDE SEQUENCE</scope>
</reference>
<name>A0A0E9V8E7_ANGAN</name>